<name>B1V3L4_CLOPF</name>
<gene>
    <name evidence="1" type="ORF">CJD_0940</name>
</gene>
<protein>
    <submittedName>
        <fullName evidence="1">Uncharacterized protein</fullName>
    </submittedName>
</protein>
<sequence>MFYRNQLFIFYNLTWYKYYSNIEINLLYFIDILLNNSVVKSYLFENNGINLVANFKIYI</sequence>
<dbReference type="EMBL" id="ABOO01000019">
    <property type="protein sequence ID" value="EDT71620.1"/>
    <property type="molecule type" value="Genomic_DNA"/>
</dbReference>
<proteinExistence type="predicted"/>
<dbReference type="Proteomes" id="UP000003188">
    <property type="component" value="Unassembled WGS sequence"/>
</dbReference>
<evidence type="ECO:0000313" key="2">
    <source>
        <dbReference type="Proteomes" id="UP000003188"/>
    </source>
</evidence>
<comment type="caution">
    <text evidence="1">The sequence shown here is derived from an EMBL/GenBank/DDBJ whole genome shotgun (WGS) entry which is preliminary data.</text>
</comment>
<organism evidence="1 2">
    <name type="scientific">Clostridium perfringens D str. JGS1721</name>
    <dbReference type="NCBI Taxonomy" id="488537"/>
    <lineage>
        <taxon>Bacteria</taxon>
        <taxon>Bacillati</taxon>
        <taxon>Bacillota</taxon>
        <taxon>Clostridia</taxon>
        <taxon>Eubacteriales</taxon>
        <taxon>Clostridiaceae</taxon>
        <taxon>Clostridium</taxon>
    </lineage>
</organism>
<evidence type="ECO:0000313" key="1">
    <source>
        <dbReference type="EMBL" id="EDT71620.1"/>
    </source>
</evidence>
<dbReference type="AlphaFoldDB" id="B1V3L4"/>
<accession>B1V3L4</accession>
<reference evidence="1 2" key="1">
    <citation type="submission" date="2008-03" db="EMBL/GenBank/DDBJ databases">
        <authorList>
            <person name="Paulsen I."/>
            <person name="Sebastian Y."/>
        </authorList>
    </citation>
    <scope>NUCLEOTIDE SEQUENCE [LARGE SCALE GENOMIC DNA]</scope>
    <source>
        <strain evidence="2">D str. JGS1721</strain>
    </source>
</reference>